<feature type="transmembrane region" description="Helical" evidence="1">
    <location>
        <begin position="64"/>
        <end position="86"/>
    </location>
</feature>
<gene>
    <name evidence="2" type="ORF">ACFSF0_06775</name>
</gene>
<accession>A0ABW4KQZ4</accession>
<dbReference type="Pfam" id="PF10011">
    <property type="entry name" value="DUF2254"/>
    <property type="match status" value="1"/>
</dbReference>
<evidence type="ECO:0000313" key="3">
    <source>
        <dbReference type="Proteomes" id="UP001597304"/>
    </source>
</evidence>
<dbReference type="InterPro" id="IPR018723">
    <property type="entry name" value="DUF2254_membrane"/>
</dbReference>
<organism evidence="2 3">
    <name type="scientific">Ottowia flava</name>
    <dbReference type="NCBI Taxonomy" id="2675430"/>
    <lineage>
        <taxon>Bacteria</taxon>
        <taxon>Pseudomonadati</taxon>
        <taxon>Pseudomonadota</taxon>
        <taxon>Betaproteobacteria</taxon>
        <taxon>Burkholderiales</taxon>
        <taxon>Comamonadaceae</taxon>
        <taxon>Ottowia</taxon>
    </lineage>
</organism>
<keyword evidence="3" id="KW-1185">Reference proteome</keyword>
<keyword evidence="1" id="KW-1133">Transmembrane helix</keyword>
<protein>
    <submittedName>
        <fullName evidence="2">DUF2254 domain-containing protein</fullName>
    </submittedName>
</protein>
<proteinExistence type="predicted"/>
<dbReference type="EMBL" id="JBHUEJ010000015">
    <property type="protein sequence ID" value="MFD1710302.1"/>
    <property type="molecule type" value="Genomic_DNA"/>
</dbReference>
<sequence length="442" mass="47752">MLIRLKRWWRELFARENRLWVTQVVASIAAVLLALAGSWGAYFVPEGTFPDLERETLDGLLTVIASSMLAVTTFSLSTMVGAFGAAASSVTPRARPLLMADDGTRTAIAAFLSAFIYAVVAKIALGIGYYGTNGRFILFLGTLAVLAWLLITLVRWVRTLSSLGSMDNTLQKVEDVARDALEAHWRDPWLGARPGLPEHEGDPLGEPIYASDTGYLKALDMAELQACAVAAGRDVHVRVRPGAMVWPGAVVARVGPRSSRDTEDADGADGADVGLDELSRRVRDGMVIGATRSFDQDPRFGLIVLSESGQRALSPAVNDPGTAIDVMNRLVRVLIDSQRADDDEKASPTAEVRYERLSLVPLDEAALVTDAFQPIARDGAGHVEVGIRMQKLLAMLAMASRSGAVSRAARAQAEQARDYATATLQHEHERQAVRAQHAEPSI</sequence>
<evidence type="ECO:0000313" key="2">
    <source>
        <dbReference type="EMBL" id="MFD1710302.1"/>
    </source>
</evidence>
<name>A0ABW4KQZ4_9BURK</name>
<dbReference type="Proteomes" id="UP001597304">
    <property type="component" value="Unassembled WGS sequence"/>
</dbReference>
<comment type="caution">
    <text evidence="2">The sequence shown here is derived from an EMBL/GenBank/DDBJ whole genome shotgun (WGS) entry which is preliminary data.</text>
</comment>
<keyword evidence="1" id="KW-0812">Transmembrane</keyword>
<feature type="transmembrane region" description="Helical" evidence="1">
    <location>
        <begin position="20"/>
        <end position="44"/>
    </location>
</feature>
<keyword evidence="1" id="KW-0472">Membrane</keyword>
<feature type="transmembrane region" description="Helical" evidence="1">
    <location>
        <begin position="136"/>
        <end position="157"/>
    </location>
</feature>
<reference evidence="3" key="1">
    <citation type="journal article" date="2019" name="Int. J. Syst. Evol. Microbiol.">
        <title>The Global Catalogue of Microorganisms (GCM) 10K type strain sequencing project: providing services to taxonomists for standard genome sequencing and annotation.</title>
        <authorList>
            <consortium name="The Broad Institute Genomics Platform"/>
            <consortium name="The Broad Institute Genome Sequencing Center for Infectious Disease"/>
            <person name="Wu L."/>
            <person name="Ma J."/>
        </authorList>
    </citation>
    <scope>NUCLEOTIDE SEQUENCE [LARGE SCALE GENOMIC DNA]</scope>
    <source>
        <strain evidence="3">LMG 29247</strain>
    </source>
</reference>
<feature type="transmembrane region" description="Helical" evidence="1">
    <location>
        <begin position="107"/>
        <end position="130"/>
    </location>
</feature>
<evidence type="ECO:0000256" key="1">
    <source>
        <dbReference type="SAM" id="Phobius"/>
    </source>
</evidence>
<dbReference type="RefSeq" id="WP_187265609.1">
    <property type="nucleotide sequence ID" value="NZ_JBHUEJ010000015.1"/>
</dbReference>